<comment type="caution">
    <text evidence="14">Lacks conserved residue(s) required for the propagation of feature annotation.</text>
</comment>
<dbReference type="SMART" id="SM00532">
    <property type="entry name" value="LIGANc"/>
    <property type="match status" value="1"/>
</dbReference>
<gene>
    <name evidence="14 16" type="primary">ligA</name>
    <name evidence="16" type="ORF">EVA68_06435</name>
</gene>
<dbReference type="InterPro" id="IPR003583">
    <property type="entry name" value="Hlx-hairpin-Hlx_DNA-bd_motif"/>
</dbReference>
<evidence type="ECO:0000256" key="13">
    <source>
        <dbReference type="ARBA" id="ARBA00060881"/>
    </source>
</evidence>
<dbReference type="Pfam" id="PF01653">
    <property type="entry name" value="DNA_ligase_aden"/>
    <property type="match status" value="1"/>
</dbReference>
<keyword evidence="14" id="KW-0464">Manganese</keyword>
<dbReference type="InterPro" id="IPR001357">
    <property type="entry name" value="BRCT_dom"/>
</dbReference>
<protein>
    <recommendedName>
        <fullName evidence="3 14">DNA ligase</fullName>
        <ecNumber evidence="2 14">6.5.1.2</ecNumber>
    </recommendedName>
    <alternativeName>
        <fullName evidence="14">Polydeoxyribonucleotide synthase [NAD(+)]</fullName>
    </alternativeName>
</protein>
<keyword evidence="5 14" id="KW-0235">DNA replication</keyword>
<dbReference type="InterPro" id="IPR010994">
    <property type="entry name" value="RuvA_2-like"/>
</dbReference>
<dbReference type="InterPro" id="IPR036420">
    <property type="entry name" value="BRCT_dom_sf"/>
</dbReference>
<evidence type="ECO:0000256" key="12">
    <source>
        <dbReference type="ARBA" id="ARBA00034005"/>
    </source>
</evidence>
<dbReference type="NCBIfam" id="NF005932">
    <property type="entry name" value="PRK07956.1"/>
    <property type="match status" value="1"/>
</dbReference>
<dbReference type="InterPro" id="IPR013839">
    <property type="entry name" value="DNAligase_adenylation"/>
</dbReference>
<evidence type="ECO:0000256" key="5">
    <source>
        <dbReference type="ARBA" id="ARBA00022705"/>
    </source>
</evidence>
<dbReference type="SMART" id="SM00292">
    <property type="entry name" value="BRCT"/>
    <property type="match status" value="1"/>
</dbReference>
<dbReference type="GO" id="GO:0005829">
    <property type="term" value="C:cytosol"/>
    <property type="evidence" value="ECO:0007669"/>
    <property type="project" value="TreeGrafter"/>
</dbReference>
<dbReference type="GO" id="GO:0006281">
    <property type="term" value="P:DNA repair"/>
    <property type="evidence" value="ECO:0007669"/>
    <property type="project" value="UniProtKB-KW"/>
</dbReference>
<dbReference type="Gene3D" id="1.10.150.20">
    <property type="entry name" value="5' to 3' exonuclease, C-terminal subdomain"/>
    <property type="match status" value="2"/>
</dbReference>
<dbReference type="Gene3D" id="1.10.287.610">
    <property type="entry name" value="Helix hairpin bin"/>
    <property type="match status" value="1"/>
</dbReference>
<dbReference type="SMART" id="SM00278">
    <property type="entry name" value="HhH1"/>
    <property type="match status" value="3"/>
</dbReference>
<evidence type="ECO:0000256" key="11">
    <source>
        <dbReference type="ARBA" id="ARBA00023204"/>
    </source>
</evidence>
<comment type="cofactor">
    <cofactor evidence="14">
        <name>Mg(2+)</name>
        <dbReference type="ChEBI" id="CHEBI:18420"/>
    </cofactor>
    <cofactor evidence="14">
        <name>Mn(2+)</name>
        <dbReference type="ChEBI" id="CHEBI:29035"/>
    </cofactor>
</comment>
<evidence type="ECO:0000256" key="8">
    <source>
        <dbReference type="ARBA" id="ARBA00022833"/>
    </source>
</evidence>
<dbReference type="Proteomes" id="UP000316199">
    <property type="component" value="Unassembled WGS sequence"/>
</dbReference>
<dbReference type="PROSITE" id="PS01055">
    <property type="entry name" value="DNA_LIGASE_N1"/>
    <property type="match status" value="1"/>
</dbReference>
<reference evidence="16 17" key="1">
    <citation type="submission" date="2019-02" db="EMBL/GenBank/DDBJ databases">
        <title>Prokaryotic population dynamics and viral predation in marine succession experiment using metagenomics: the confinement effect.</title>
        <authorList>
            <person name="Haro-Moreno J.M."/>
            <person name="Rodriguez-Valera F."/>
            <person name="Lopez-Perez M."/>
        </authorList>
    </citation>
    <scope>NUCLEOTIDE SEQUENCE [LARGE SCALE GENOMIC DNA]</scope>
    <source>
        <strain evidence="16">MED-G157</strain>
    </source>
</reference>
<dbReference type="Pfam" id="PF12826">
    <property type="entry name" value="HHH_2"/>
    <property type="match status" value="1"/>
</dbReference>
<dbReference type="SUPFAM" id="SSF47781">
    <property type="entry name" value="RuvA domain 2-like"/>
    <property type="match status" value="1"/>
</dbReference>
<comment type="similarity">
    <text evidence="13 14">Belongs to the NAD-dependent DNA ligase family. LigA subfamily.</text>
</comment>
<proteinExistence type="inferred from homology"/>
<evidence type="ECO:0000256" key="2">
    <source>
        <dbReference type="ARBA" id="ARBA00012722"/>
    </source>
</evidence>
<evidence type="ECO:0000256" key="4">
    <source>
        <dbReference type="ARBA" id="ARBA00022598"/>
    </source>
</evidence>
<keyword evidence="11 14" id="KW-0234">DNA repair</keyword>
<accession>A0A520RZQ9</accession>
<feature type="binding site" evidence="14">
    <location>
        <position position="414"/>
    </location>
    <ligand>
        <name>Zn(2+)</name>
        <dbReference type="ChEBI" id="CHEBI:29105"/>
    </ligand>
</feature>
<dbReference type="PIRSF" id="PIRSF001604">
    <property type="entry name" value="LigA"/>
    <property type="match status" value="1"/>
</dbReference>
<evidence type="ECO:0000256" key="14">
    <source>
        <dbReference type="HAMAP-Rule" id="MF_01588"/>
    </source>
</evidence>
<dbReference type="AlphaFoldDB" id="A0A520RZQ9"/>
<comment type="catalytic activity">
    <reaction evidence="12 14">
        <text>NAD(+) + (deoxyribonucleotide)n-3'-hydroxyl + 5'-phospho-(deoxyribonucleotide)m = (deoxyribonucleotide)n+m + AMP + beta-nicotinamide D-nucleotide.</text>
        <dbReference type="EC" id="6.5.1.2"/>
    </reaction>
</comment>
<feature type="binding site" evidence="14">
    <location>
        <position position="116"/>
    </location>
    <ligand>
        <name>NAD(+)</name>
        <dbReference type="ChEBI" id="CHEBI:57540"/>
    </ligand>
</feature>
<feature type="binding site" evidence="14">
    <location>
        <position position="317"/>
    </location>
    <ligand>
        <name>NAD(+)</name>
        <dbReference type="ChEBI" id="CHEBI:57540"/>
    </ligand>
</feature>
<evidence type="ECO:0000256" key="10">
    <source>
        <dbReference type="ARBA" id="ARBA00023027"/>
    </source>
</evidence>
<evidence type="ECO:0000313" key="16">
    <source>
        <dbReference type="EMBL" id="RZO75654.1"/>
    </source>
</evidence>
<dbReference type="InterPro" id="IPR013840">
    <property type="entry name" value="DNAligase_N"/>
</dbReference>
<comment type="caution">
    <text evidence="16">The sequence shown here is derived from an EMBL/GenBank/DDBJ whole genome shotgun (WGS) entry which is preliminary data.</text>
</comment>
<dbReference type="GO" id="GO:0003911">
    <property type="term" value="F:DNA ligase (NAD+) activity"/>
    <property type="evidence" value="ECO:0007669"/>
    <property type="project" value="UniProtKB-UniRule"/>
</dbReference>
<feature type="binding site" evidence="14">
    <location>
        <position position="293"/>
    </location>
    <ligand>
        <name>NAD(+)</name>
        <dbReference type="ChEBI" id="CHEBI:57540"/>
    </ligand>
</feature>
<keyword evidence="7 14" id="KW-0227">DNA damage</keyword>
<dbReference type="FunFam" id="1.10.150.20:FF:000007">
    <property type="entry name" value="DNA ligase"/>
    <property type="match status" value="1"/>
</dbReference>
<dbReference type="SUPFAM" id="SSF56091">
    <property type="entry name" value="DNA ligase/mRNA capping enzyme, catalytic domain"/>
    <property type="match status" value="1"/>
</dbReference>
<dbReference type="NCBIfam" id="TIGR00575">
    <property type="entry name" value="dnlj"/>
    <property type="match status" value="1"/>
</dbReference>
<dbReference type="Gene3D" id="3.40.50.10190">
    <property type="entry name" value="BRCT domain"/>
    <property type="match status" value="1"/>
</dbReference>
<dbReference type="InterPro" id="IPR018239">
    <property type="entry name" value="DNA_ligase_AS"/>
</dbReference>
<keyword evidence="6 14" id="KW-0479">Metal-binding</keyword>
<dbReference type="Pfam" id="PF03120">
    <property type="entry name" value="OB_DNA_ligase"/>
    <property type="match status" value="1"/>
</dbReference>
<dbReference type="EC" id="6.5.1.2" evidence="2 14"/>
<dbReference type="EMBL" id="SHAG01000028">
    <property type="protein sequence ID" value="RZO75654.1"/>
    <property type="molecule type" value="Genomic_DNA"/>
</dbReference>
<feature type="domain" description="BRCT" evidence="15">
    <location>
        <begin position="591"/>
        <end position="672"/>
    </location>
</feature>
<evidence type="ECO:0000256" key="3">
    <source>
        <dbReference type="ARBA" id="ARBA00013308"/>
    </source>
</evidence>
<keyword evidence="9 14" id="KW-0460">Magnesium</keyword>
<dbReference type="GO" id="GO:0046872">
    <property type="term" value="F:metal ion binding"/>
    <property type="evidence" value="ECO:0007669"/>
    <property type="project" value="UniProtKB-KW"/>
</dbReference>
<evidence type="ECO:0000256" key="9">
    <source>
        <dbReference type="ARBA" id="ARBA00022842"/>
    </source>
</evidence>
<dbReference type="PANTHER" id="PTHR23389:SF9">
    <property type="entry name" value="DNA LIGASE"/>
    <property type="match status" value="1"/>
</dbReference>
<name>A0A520RZQ9_9GAMM</name>
<organism evidence="16 17">
    <name type="scientific">OM182 bacterium</name>
    <dbReference type="NCBI Taxonomy" id="2510334"/>
    <lineage>
        <taxon>Bacteria</taxon>
        <taxon>Pseudomonadati</taxon>
        <taxon>Pseudomonadota</taxon>
        <taxon>Gammaproteobacteria</taxon>
        <taxon>OMG group</taxon>
        <taxon>OM182 clade</taxon>
    </lineage>
</organism>
<dbReference type="Gene3D" id="2.40.50.140">
    <property type="entry name" value="Nucleic acid-binding proteins"/>
    <property type="match status" value="1"/>
</dbReference>
<dbReference type="GO" id="GO:0003677">
    <property type="term" value="F:DNA binding"/>
    <property type="evidence" value="ECO:0007669"/>
    <property type="project" value="InterPro"/>
</dbReference>
<dbReference type="FunFam" id="1.10.150.20:FF:000006">
    <property type="entry name" value="DNA ligase"/>
    <property type="match status" value="1"/>
</dbReference>
<keyword evidence="10 14" id="KW-0520">NAD</keyword>
<evidence type="ECO:0000256" key="6">
    <source>
        <dbReference type="ARBA" id="ARBA00022723"/>
    </source>
</evidence>
<dbReference type="CDD" id="cd17748">
    <property type="entry name" value="BRCT_DNA_ligase_like"/>
    <property type="match status" value="1"/>
</dbReference>
<dbReference type="InterPro" id="IPR004150">
    <property type="entry name" value="NAD_DNA_ligase_OB"/>
</dbReference>
<dbReference type="FunFam" id="2.40.50.140:FF:000012">
    <property type="entry name" value="DNA ligase"/>
    <property type="match status" value="1"/>
</dbReference>
<dbReference type="PANTHER" id="PTHR23389">
    <property type="entry name" value="CHROMOSOME TRANSMISSION FIDELITY FACTOR 18"/>
    <property type="match status" value="1"/>
</dbReference>
<keyword evidence="8 14" id="KW-0862">Zinc</keyword>
<evidence type="ECO:0000256" key="1">
    <source>
        <dbReference type="ARBA" id="ARBA00004067"/>
    </source>
</evidence>
<dbReference type="CDD" id="cd00114">
    <property type="entry name" value="LIGANc"/>
    <property type="match status" value="1"/>
</dbReference>
<dbReference type="PROSITE" id="PS50172">
    <property type="entry name" value="BRCT"/>
    <property type="match status" value="1"/>
</dbReference>
<comment type="function">
    <text evidence="1 14">DNA ligase that catalyzes the formation of phosphodiester linkages between 5'-phosphoryl and 3'-hydroxyl groups in double-stranded DNA using NAD as a coenzyme and as the energy source for the reaction. It is essential for DNA replication and repair of damaged DNA.</text>
</comment>
<dbReference type="SUPFAM" id="SSF52113">
    <property type="entry name" value="BRCT domain"/>
    <property type="match status" value="1"/>
</dbReference>
<dbReference type="InterPro" id="IPR001679">
    <property type="entry name" value="DNA_ligase"/>
</dbReference>
<dbReference type="FunFam" id="3.30.470.30:FF:000001">
    <property type="entry name" value="DNA ligase"/>
    <property type="match status" value="1"/>
</dbReference>
<keyword evidence="4 14" id="KW-0436">Ligase</keyword>
<dbReference type="InterPro" id="IPR041663">
    <property type="entry name" value="DisA/LigA_HHH"/>
</dbReference>
<dbReference type="HAMAP" id="MF_01588">
    <property type="entry name" value="DNA_ligase_A"/>
    <property type="match status" value="1"/>
</dbReference>
<evidence type="ECO:0000313" key="17">
    <source>
        <dbReference type="Proteomes" id="UP000316199"/>
    </source>
</evidence>
<dbReference type="Pfam" id="PF00533">
    <property type="entry name" value="BRCT"/>
    <property type="match status" value="1"/>
</dbReference>
<evidence type="ECO:0000256" key="7">
    <source>
        <dbReference type="ARBA" id="ARBA00022763"/>
    </source>
</evidence>
<dbReference type="InterPro" id="IPR012340">
    <property type="entry name" value="NA-bd_OB-fold"/>
</dbReference>
<dbReference type="Gene3D" id="3.30.470.30">
    <property type="entry name" value="DNA ligase/mRNA capping enzyme"/>
    <property type="match status" value="1"/>
</dbReference>
<feature type="binding site" evidence="14">
    <location>
        <position position="411"/>
    </location>
    <ligand>
        <name>Zn(2+)</name>
        <dbReference type="ChEBI" id="CHEBI:29105"/>
    </ligand>
</feature>
<dbReference type="GO" id="GO:0006260">
    <property type="term" value="P:DNA replication"/>
    <property type="evidence" value="ECO:0007669"/>
    <property type="project" value="UniProtKB-KW"/>
</dbReference>
<feature type="active site" description="N6-AMP-lysine intermediate" evidence="14">
    <location>
        <position position="118"/>
    </location>
</feature>
<evidence type="ECO:0000259" key="15">
    <source>
        <dbReference type="PROSITE" id="PS50172"/>
    </source>
</evidence>
<feature type="binding site" evidence="14">
    <location>
        <position position="176"/>
    </location>
    <ligand>
        <name>NAD(+)</name>
        <dbReference type="ChEBI" id="CHEBI:57540"/>
    </ligand>
</feature>
<sequence length="672" mass="74577">MVSRASLKIKIEKLKEEINKHNYLYHSQDEPEITDVQFDLLFRDLQQLEIDNPEFLTSDSPTQRIGASPLKSHTKIVHDLPMLSLDNAFSEEDLADFEARICGRLKTKNIICYSCEPKIDGVAISLIYEDGKLVRGATRGDGTTGEDVTQNVRAIEAIPLRLCGTEYPRRLEVRGEVYFPRSAFKAANQLAVRLGERTFANPRNAAAGSLRQLDARLTAQRKLSMFCYSVGLVEGGSLPGKHSEILFKLKTWGLRVNPLVEVRAGVKGCVDFFGKILTKRAALDYDIDGVVFKVDRLDLQSELGFLSRTPRWAIAHKFPPEQGVSIVKDVAFQVGRTGALTPVARIEPVKIGGVTISNVTLHNMEEIARLNLMIGDNVLVHRAGDVIPKIVSVIGKGRSSNMHKIELPSSCPACGSTIINNDVIAKCTRGYECPDQRKENIRHFSSRLAMDIEGLGEKIIDQLIQTSLVKSPADLYKVSREQFSELDRLGPKSAENLISALAISKKTTLSKFIYSLGIEEVGEYTSSILARYFGALDPLREATIENLLAIPDIGPVVANNIHEFFREKDNQLLIDDLMELGIHWEIEESSKKNEVLQGEVWVLTGSLLNVTRNDAKLRLQALGAKVSSSVSSKTDCIVAGDSAGSKLMKAQSLNIRVIHEDELLDLFSKYYE</sequence>
<feature type="binding site" evidence="14">
    <location>
        <position position="139"/>
    </location>
    <ligand>
        <name>NAD(+)</name>
        <dbReference type="ChEBI" id="CHEBI:57540"/>
    </ligand>
</feature>
<feature type="binding site" evidence="14">
    <location>
        <begin position="84"/>
        <end position="85"/>
    </location>
    <ligand>
        <name>NAD(+)</name>
        <dbReference type="ChEBI" id="CHEBI:57540"/>
    </ligand>
</feature>
<feature type="binding site" evidence="14">
    <location>
        <position position="433"/>
    </location>
    <ligand>
        <name>Zn(2+)</name>
        <dbReference type="ChEBI" id="CHEBI:29105"/>
    </ligand>
</feature>
<feature type="binding site" evidence="14">
    <location>
        <begin position="35"/>
        <end position="39"/>
    </location>
    <ligand>
        <name>NAD(+)</name>
        <dbReference type="ChEBI" id="CHEBI:57540"/>
    </ligand>
</feature>
<dbReference type="Pfam" id="PF14520">
    <property type="entry name" value="HHH_5"/>
    <property type="match status" value="1"/>
</dbReference>
<dbReference type="SUPFAM" id="SSF50249">
    <property type="entry name" value="Nucleic acid-binding proteins"/>
    <property type="match status" value="1"/>
</dbReference>